<keyword evidence="3" id="KW-0732">Signal</keyword>
<comment type="caution">
    <text evidence="4">The sequence shown here is derived from an EMBL/GenBank/DDBJ whole genome shotgun (WGS) entry which is preliminary data.</text>
</comment>
<dbReference type="InterPro" id="IPR019734">
    <property type="entry name" value="TPR_rpt"/>
</dbReference>
<feature type="repeat" description="TPR" evidence="1">
    <location>
        <begin position="136"/>
        <end position="169"/>
    </location>
</feature>
<evidence type="ECO:0000256" key="1">
    <source>
        <dbReference type="PROSITE-ProRule" id="PRU00339"/>
    </source>
</evidence>
<evidence type="ECO:0000256" key="2">
    <source>
        <dbReference type="SAM" id="MobiDB-lite"/>
    </source>
</evidence>
<evidence type="ECO:0000313" key="4">
    <source>
        <dbReference type="EMBL" id="HHL43488.1"/>
    </source>
</evidence>
<keyword evidence="1" id="KW-0802">TPR repeat</keyword>
<dbReference type="SUPFAM" id="SSF48452">
    <property type="entry name" value="TPR-like"/>
    <property type="match status" value="1"/>
</dbReference>
<gene>
    <name evidence="4" type="ORF">ENJ42_07720</name>
</gene>
<dbReference type="AlphaFoldDB" id="A0A7C5M0W4"/>
<dbReference type="Gene3D" id="1.25.40.10">
    <property type="entry name" value="Tetratricopeptide repeat domain"/>
    <property type="match status" value="1"/>
</dbReference>
<accession>A0A7C5M0W4</accession>
<sequence>MMLNLRKFIVLLMAVLTAVTASAQEEPPGAPPLPEVPDIAKPTAKPETPQGGRDLTVRSEADRQKFLKELFQDLKAAKTAEDAHLVAEEIWAVFLQSGSASVDFVLMRGIAAENAGNLKLARRMYDHVTRLAPDFAEGWSRSARLALSERDYNRAVNEITKALNIEPRHFYALWTLGNILETLERPNDAFEAYEEAARIYPLHPEIKARVEALGKNARGQAL</sequence>
<dbReference type="Proteomes" id="UP000885830">
    <property type="component" value="Unassembled WGS sequence"/>
</dbReference>
<proteinExistence type="predicted"/>
<protein>
    <submittedName>
        <fullName evidence="4">Tetratricopeptide repeat protein</fullName>
    </submittedName>
</protein>
<organism evidence="4">
    <name type="scientific">Hellea balneolensis</name>
    <dbReference type="NCBI Taxonomy" id="287478"/>
    <lineage>
        <taxon>Bacteria</taxon>
        <taxon>Pseudomonadati</taxon>
        <taxon>Pseudomonadota</taxon>
        <taxon>Alphaproteobacteria</taxon>
        <taxon>Maricaulales</taxon>
        <taxon>Robiginitomaculaceae</taxon>
        <taxon>Hellea</taxon>
    </lineage>
</organism>
<dbReference type="SMART" id="SM00028">
    <property type="entry name" value="TPR"/>
    <property type="match status" value="3"/>
</dbReference>
<dbReference type="PROSITE" id="PS50005">
    <property type="entry name" value="TPR"/>
    <property type="match status" value="1"/>
</dbReference>
<dbReference type="InterPro" id="IPR011990">
    <property type="entry name" value="TPR-like_helical_dom_sf"/>
</dbReference>
<dbReference type="Pfam" id="PF13432">
    <property type="entry name" value="TPR_16"/>
    <property type="match status" value="1"/>
</dbReference>
<feature type="signal peptide" evidence="3">
    <location>
        <begin position="1"/>
        <end position="23"/>
    </location>
</feature>
<name>A0A7C5M0W4_9PROT</name>
<feature type="region of interest" description="Disordered" evidence="2">
    <location>
        <begin position="24"/>
        <end position="55"/>
    </location>
</feature>
<evidence type="ECO:0000256" key="3">
    <source>
        <dbReference type="SAM" id="SignalP"/>
    </source>
</evidence>
<feature type="chain" id="PRO_5028422606" evidence="3">
    <location>
        <begin position="24"/>
        <end position="222"/>
    </location>
</feature>
<reference evidence="4" key="1">
    <citation type="journal article" date="2020" name="mSystems">
        <title>Genome- and Community-Level Interaction Insights into Carbon Utilization and Element Cycling Functions of Hydrothermarchaeota in Hydrothermal Sediment.</title>
        <authorList>
            <person name="Zhou Z."/>
            <person name="Liu Y."/>
            <person name="Xu W."/>
            <person name="Pan J."/>
            <person name="Luo Z.H."/>
            <person name="Li M."/>
        </authorList>
    </citation>
    <scope>NUCLEOTIDE SEQUENCE [LARGE SCALE GENOMIC DNA]</scope>
    <source>
        <strain evidence="4">HyVt-485</strain>
    </source>
</reference>
<dbReference type="EMBL" id="DRMJ01000402">
    <property type="protein sequence ID" value="HHL43488.1"/>
    <property type="molecule type" value="Genomic_DNA"/>
</dbReference>